<dbReference type="InterPro" id="IPR027417">
    <property type="entry name" value="P-loop_NTPase"/>
</dbReference>
<sequence>MLRRTKNCTDKEGRPILNLPPANIEVKYCVLSEAEKDFYEALFRRSKVKFDQFVEQGRVLHNYASILELLLRLRQCCDHPFLIMRMSMSKQDLITAPTDNRFQIDVEKNWVESSKISALLQELEALRSSGAKSIVFSQWTAFLDLLQIPLSRNNFSFARLDGTLNLQQREKVIKEFSEDKGILVLLMSLKAGGVGINLTAASNAFVMDPWWNPAVEEQAVMRIHRIGQTKTVSIRRFIVKGTVEERMEAVQARKQRMISGALTDQEVRTARIEELKMLFS</sequence>
<dbReference type="PANTHER" id="PTHR45626:SF45">
    <property type="entry name" value="DNA REPAIR PROTEIN RAD5A"/>
    <property type="match status" value="1"/>
</dbReference>
<evidence type="ECO:0000256" key="3">
    <source>
        <dbReference type="ARBA" id="ARBA00022840"/>
    </source>
</evidence>
<accession>A0A3L6EXE8</accession>
<dbReference type="PROSITE" id="PS51194">
    <property type="entry name" value="HELICASE_CTER"/>
    <property type="match status" value="1"/>
</dbReference>
<evidence type="ECO:0000256" key="1">
    <source>
        <dbReference type="ARBA" id="ARBA00022741"/>
    </source>
</evidence>
<dbReference type="GO" id="GO:0005524">
    <property type="term" value="F:ATP binding"/>
    <property type="evidence" value="ECO:0007669"/>
    <property type="project" value="UniProtKB-KW"/>
</dbReference>
<name>A0A3L6EXE8_MAIZE</name>
<dbReference type="AlphaFoldDB" id="A0A3L6EXE8"/>
<gene>
    <name evidence="5" type="ORF">Zm00014a_040373</name>
</gene>
<keyword evidence="1" id="KW-0547">Nucleotide-binding</keyword>
<organism evidence="5 6">
    <name type="scientific">Zea mays</name>
    <name type="common">Maize</name>
    <dbReference type="NCBI Taxonomy" id="4577"/>
    <lineage>
        <taxon>Eukaryota</taxon>
        <taxon>Viridiplantae</taxon>
        <taxon>Streptophyta</taxon>
        <taxon>Embryophyta</taxon>
        <taxon>Tracheophyta</taxon>
        <taxon>Spermatophyta</taxon>
        <taxon>Magnoliopsida</taxon>
        <taxon>Liliopsida</taxon>
        <taxon>Poales</taxon>
        <taxon>Poaceae</taxon>
        <taxon>PACMAD clade</taxon>
        <taxon>Panicoideae</taxon>
        <taxon>Andropogonodae</taxon>
        <taxon>Andropogoneae</taxon>
        <taxon>Tripsacinae</taxon>
        <taxon>Zea</taxon>
    </lineage>
</organism>
<evidence type="ECO:0000259" key="4">
    <source>
        <dbReference type="PROSITE" id="PS51194"/>
    </source>
</evidence>
<feature type="domain" description="Helicase C-terminal" evidence="4">
    <location>
        <begin position="118"/>
        <end position="275"/>
    </location>
</feature>
<keyword evidence="3" id="KW-0067">ATP-binding</keyword>
<dbReference type="InterPro" id="IPR050628">
    <property type="entry name" value="SNF2_RAD54_helicase_TF"/>
</dbReference>
<dbReference type="EMBL" id="NCVQ01000005">
    <property type="protein sequence ID" value="PWZ25530.1"/>
    <property type="molecule type" value="Genomic_DNA"/>
</dbReference>
<evidence type="ECO:0000256" key="2">
    <source>
        <dbReference type="ARBA" id="ARBA00022801"/>
    </source>
</evidence>
<comment type="caution">
    <text evidence="5">The sequence shown here is derived from an EMBL/GenBank/DDBJ whole genome shotgun (WGS) entry which is preliminary data.</text>
</comment>
<keyword evidence="2" id="KW-0378">Hydrolase</keyword>
<dbReference type="GO" id="GO:0016787">
    <property type="term" value="F:hydrolase activity"/>
    <property type="evidence" value="ECO:0007669"/>
    <property type="project" value="UniProtKB-KW"/>
</dbReference>
<proteinExistence type="predicted"/>
<evidence type="ECO:0000313" key="6">
    <source>
        <dbReference type="Proteomes" id="UP000251960"/>
    </source>
</evidence>
<reference evidence="5 6" key="1">
    <citation type="journal article" date="2018" name="Nat. Genet.">
        <title>Extensive intraspecific gene order and gene structural variations between Mo17 and other maize genomes.</title>
        <authorList>
            <person name="Sun S."/>
            <person name="Zhou Y."/>
            <person name="Chen J."/>
            <person name="Shi J."/>
            <person name="Zhao H."/>
            <person name="Zhao H."/>
            <person name="Song W."/>
            <person name="Zhang M."/>
            <person name="Cui Y."/>
            <person name="Dong X."/>
            <person name="Liu H."/>
            <person name="Ma X."/>
            <person name="Jiao Y."/>
            <person name="Wang B."/>
            <person name="Wei X."/>
            <person name="Stein J.C."/>
            <person name="Glaubitz J.C."/>
            <person name="Lu F."/>
            <person name="Yu G."/>
            <person name="Liang C."/>
            <person name="Fengler K."/>
            <person name="Li B."/>
            <person name="Rafalski A."/>
            <person name="Schnable P.S."/>
            <person name="Ware D.H."/>
            <person name="Buckler E.S."/>
            <person name="Lai J."/>
        </authorList>
    </citation>
    <scope>NUCLEOTIDE SEQUENCE [LARGE SCALE GENOMIC DNA]</scope>
    <source>
        <strain evidence="6">cv. Missouri 17</strain>
        <tissue evidence="5">Seedling</tissue>
    </source>
</reference>
<dbReference type="InterPro" id="IPR049730">
    <property type="entry name" value="SNF2/RAD54-like_C"/>
</dbReference>
<dbReference type="Pfam" id="PF00176">
    <property type="entry name" value="SNF2-rel_dom"/>
    <property type="match status" value="1"/>
</dbReference>
<dbReference type="FunFam" id="3.40.50.300:FF:001472">
    <property type="entry name" value="SNF2 family N-terminal domain-domain-containing protein"/>
    <property type="match status" value="1"/>
</dbReference>
<dbReference type="SMART" id="SM00490">
    <property type="entry name" value="HELICc"/>
    <property type="match status" value="1"/>
</dbReference>
<dbReference type="SUPFAM" id="SSF52540">
    <property type="entry name" value="P-loop containing nucleoside triphosphate hydrolases"/>
    <property type="match status" value="1"/>
</dbReference>
<dbReference type="PANTHER" id="PTHR45626">
    <property type="entry name" value="TRANSCRIPTION TERMINATION FACTOR 2-RELATED"/>
    <property type="match status" value="1"/>
</dbReference>
<dbReference type="Proteomes" id="UP000251960">
    <property type="component" value="Chromosome 4"/>
</dbReference>
<dbReference type="InterPro" id="IPR001650">
    <property type="entry name" value="Helicase_C-like"/>
</dbReference>
<dbReference type="Pfam" id="PF00271">
    <property type="entry name" value="Helicase_C"/>
    <property type="match status" value="1"/>
</dbReference>
<dbReference type="InterPro" id="IPR000330">
    <property type="entry name" value="SNF2_N"/>
</dbReference>
<evidence type="ECO:0000313" key="5">
    <source>
        <dbReference type="EMBL" id="PWZ25530.1"/>
    </source>
</evidence>
<protein>
    <recommendedName>
        <fullName evidence="4">Helicase C-terminal domain-containing protein</fullName>
    </recommendedName>
</protein>
<dbReference type="Gene3D" id="3.40.50.300">
    <property type="entry name" value="P-loop containing nucleotide triphosphate hydrolases"/>
    <property type="match status" value="1"/>
</dbReference>
<dbReference type="CDD" id="cd18793">
    <property type="entry name" value="SF2_C_SNF"/>
    <property type="match status" value="1"/>
</dbReference>